<feature type="active site" description="Schiff-base intermediate with DNA" evidence="15">
    <location>
        <position position="2"/>
    </location>
</feature>
<dbReference type="InterPro" id="IPR015886">
    <property type="entry name" value="H2TH_FPG"/>
</dbReference>
<dbReference type="InterPro" id="IPR012319">
    <property type="entry name" value="FPG_cat"/>
</dbReference>
<dbReference type="NCBIfam" id="NF002211">
    <property type="entry name" value="PRK01103.1"/>
    <property type="match status" value="1"/>
</dbReference>
<proteinExistence type="inferred from homology"/>
<evidence type="ECO:0000256" key="1">
    <source>
        <dbReference type="ARBA" id="ARBA00001668"/>
    </source>
</evidence>
<dbReference type="EC" id="4.2.99.18" evidence="15"/>
<dbReference type="KEGG" id="aym:YM304_18680"/>
<comment type="subunit">
    <text evidence="3 15">Monomer.</text>
</comment>
<feature type="domain" description="FPG-type" evidence="16">
    <location>
        <begin position="243"/>
        <end position="278"/>
    </location>
</feature>
<gene>
    <name evidence="15 18" type="primary">mutM</name>
    <name evidence="15 18" type="synonym">fpg</name>
    <name evidence="18" type="ORF">YM304_18680</name>
</gene>
<evidence type="ECO:0000256" key="8">
    <source>
        <dbReference type="ARBA" id="ARBA00022833"/>
    </source>
</evidence>
<dbReference type="GO" id="GO:0008270">
    <property type="term" value="F:zinc ion binding"/>
    <property type="evidence" value="ECO:0007669"/>
    <property type="project" value="UniProtKB-UniRule"/>
</dbReference>
<keyword evidence="6 15" id="KW-0863">Zinc-finger</keyword>
<evidence type="ECO:0000256" key="11">
    <source>
        <dbReference type="ARBA" id="ARBA00023239"/>
    </source>
</evidence>
<feature type="active site" description="Proton donor; for delta-elimination activity" evidence="15">
    <location>
        <position position="268"/>
    </location>
</feature>
<evidence type="ECO:0000256" key="7">
    <source>
        <dbReference type="ARBA" id="ARBA00022801"/>
    </source>
</evidence>
<comment type="caution">
    <text evidence="15">Lacks conserved residue(s) required for the propagation of feature annotation.</text>
</comment>
<dbReference type="InterPro" id="IPR010979">
    <property type="entry name" value="Ribosomal_uS13-like_H2TH"/>
</dbReference>
<organism evidence="18 19">
    <name type="scientific">Ilumatobacter coccineus (strain NBRC 103263 / KCTC 29153 / YM16-304)</name>
    <dbReference type="NCBI Taxonomy" id="1313172"/>
    <lineage>
        <taxon>Bacteria</taxon>
        <taxon>Bacillati</taxon>
        <taxon>Actinomycetota</taxon>
        <taxon>Acidimicrobiia</taxon>
        <taxon>Acidimicrobiales</taxon>
        <taxon>Ilumatobacteraceae</taxon>
        <taxon>Ilumatobacter</taxon>
    </lineage>
</organism>
<dbReference type="Pfam" id="PF06831">
    <property type="entry name" value="H2TH"/>
    <property type="match status" value="1"/>
</dbReference>
<evidence type="ECO:0000256" key="3">
    <source>
        <dbReference type="ARBA" id="ARBA00011245"/>
    </source>
</evidence>
<dbReference type="OrthoDB" id="9800855at2"/>
<feature type="binding site" evidence="15">
    <location>
        <position position="112"/>
    </location>
    <ligand>
        <name>DNA</name>
        <dbReference type="ChEBI" id="CHEBI:16991"/>
    </ligand>
</feature>
<dbReference type="PROSITE" id="PS51066">
    <property type="entry name" value="ZF_FPG_2"/>
    <property type="match status" value="1"/>
</dbReference>
<feature type="active site" description="Proton donor" evidence="15">
    <location>
        <position position="3"/>
    </location>
</feature>
<dbReference type="NCBIfam" id="TIGR00577">
    <property type="entry name" value="fpg"/>
    <property type="match status" value="1"/>
</dbReference>
<dbReference type="HAMAP" id="MF_00103">
    <property type="entry name" value="Fapy_DNA_glycosyl"/>
    <property type="match status" value="1"/>
</dbReference>
<dbReference type="EC" id="3.2.2.23" evidence="15"/>
<dbReference type="SUPFAM" id="SSF46946">
    <property type="entry name" value="S13-like H2TH domain"/>
    <property type="match status" value="1"/>
</dbReference>
<dbReference type="RefSeq" id="WP_015441429.1">
    <property type="nucleotide sequence ID" value="NC_020520.1"/>
</dbReference>
<feature type="binding site" evidence="15">
    <location>
        <position position="93"/>
    </location>
    <ligand>
        <name>DNA</name>
        <dbReference type="ChEBI" id="CHEBI:16991"/>
    </ligand>
</feature>
<comment type="function">
    <text evidence="15">Involved in base excision repair of DNA damaged by oxidation or by mutagenic agents. Acts as DNA glycosylase that recognizes and removes damaged bases. Has a preference for oxidized purines, such as 7,8-dihydro-8-oxoguanine (8-oxoG). Has AP (apurinic/apyrimidinic) lyase activity and introduces nicks in the DNA strand. Cleaves the DNA backbone by beta-delta elimination to generate a single-strand break at the site of the removed base with both 3'- and 5'-phosphates.</text>
</comment>
<protein>
    <recommendedName>
        <fullName evidence="15">Formamidopyrimidine-DNA glycosylase</fullName>
        <shortName evidence="15">Fapy-DNA glycosylase</shortName>
        <ecNumber evidence="15">3.2.2.23</ecNumber>
    </recommendedName>
    <alternativeName>
        <fullName evidence="15">DNA-(apurinic or apyrimidinic site) lyase MutM</fullName>
        <shortName evidence="15">AP lyase MutM</shortName>
        <ecNumber evidence="15">4.2.99.18</ecNumber>
    </alternativeName>
</protein>
<evidence type="ECO:0000256" key="2">
    <source>
        <dbReference type="ARBA" id="ARBA00009409"/>
    </source>
</evidence>
<dbReference type="FunFam" id="1.10.8.50:FF:000003">
    <property type="entry name" value="Formamidopyrimidine-DNA glycosylase"/>
    <property type="match status" value="1"/>
</dbReference>
<evidence type="ECO:0000256" key="15">
    <source>
        <dbReference type="HAMAP-Rule" id="MF_00103"/>
    </source>
</evidence>
<dbReference type="GO" id="GO:0006284">
    <property type="term" value="P:base-excision repair"/>
    <property type="evidence" value="ECO:0007669"/>
    <property type="project" value="InterPro"/>
</dbReference>
<dbReference type="SMART" id="SM00898">
    <property type="entry name" value="Fapy_DNA_glyco"/>
    <property type="match status" value="1"/>
</dbReference>
<keyword evidence="4 15" id="KW-0479">Metal-binding</keyword>
<comment type="cofactor">
    <cofactor evidence="15">
        <name>Zn(2+)</name>
        <dbReference type="ChEBI" id="CHEBI:29105"/>
    </cofactor>
    <text evidence="15">Binds 1 zinc ion per subunit.</text>
</comment>
<comment type="similarity">
    <text evidence="2 15">Belongs to the FPG family.</text>
</comment>
<reference evidence="18 19" key="1">
    <citation type="journal article" date="2013" name="Int. J. Syst. Evol. Microbiol.">
        <title>Ilumatobacter nonamiense sp. nov. and Ilumatobacter coccineum sp. nov., isolated from seashore sand.</title>
        <authorList>
            <person name="Matsumoto A."/>
            <person name="Kasai H."/>
            <person name="Matsuo Y."/>
            <person name="Shizuri Y."/>
            <person name="Ichikawa N."/>
            <person name="Fujita N."/>
            <person name="Omura S."/>
            <person name="Takahashi Y."/>
        </authorList>
    </citation>
    <scope>NUCLEOTIDE SEQUENCE [LARGE SCALE GENOMIC DNA]</scope>
    <source>
        <strain evidence="19">NBRC 103263 / KCTC 29153 / YM16-304</strain>
    </source>
</reference>
<keyword evidence="7 15" id="KW-0378">Hydrolase</keyword>
<dbReference type="SUPFAM" id="SSF81624">
    <property type="entry name" value="N-terminal domain of MutM-like DNA repair proteins"/>
    <property type="match status" value="1"/>
</dbReference>
<accession>A0A6C7E821</accession>
<dbReference type="GO" id="GO:0003684">
    <property type="term" value="F:damaged DNA binding"/>
    <property type="evidence" value="ECO:0007669"/>
    <property type="project" value="InterPro"/>
</dbReference>
<evidence type="ECO:0000256" key="14">
    <source>
        <dbReference type="ARBA" id="ARBA00044632"/>
    </source>
</evidence>
<dbReference type="Gene3D" id="1.10.8.50">
    <property type="match status" value="1"/>
</dbReference>
<keyword evidence="8 15" id="KW-0862">Zinc</keyword>
<keyword evidence="11 15" id="KW-0456">Lyase</keyword>
<dbReference type="InterPro" id="IPR020629">
    <property type="entry name" value="FPG_Glyclase"/>
</dbReference>
<keyword evidence="9 15" id="KW-0238">DNA-binding</keyword>
<name>A0A6C7E821_ILUCY</name>
<evidence type="ECO:0000256" key="4">
    <source>
        <dbReference type="ARBA" id="ARBA00022723"/>
    </source>
</evidence>
<dbReference type="SMART" id="SM01232">
    <property type="entry name" value="H2TH"/>
    <property type="match status" value="1"/>
</dbReference>
<dbReference type="PROSITE" id="PS51068">
    <property type="entry name" value="FPG_CAT"/>
    <property type="match status" value="1"/>
</dbReference>
<evidence type="ECO:0000256" key="6">
    <source>
        <dbReference type="ARBA" id="ARBA00022771"/>
    </source>
</evidence>
<dbReference type="PANTHER" id="PTHR22993:SF9">
    <property type="entry name" value="FORMAMIDOPYRIMIDINE-DNA GLYCOSYLASE"/>
    <property type="match status" value="1"/>
</dbReference>
<evidence type="ECO:0000256" key="10">
    <source>
        <dbReference type="ARBA" id="ARBA00023204"/>
    </source>
</evidence>
<dbReference type="CDD" id="cd08966">
    <property type="entry name" value="EcFpg-like_N"/>
    <property type="match status" value="1"/>
</dbReference>
<dbReference type="InterPro" id="IPR000214">
    <property type="entry name" value="Znf_DNA_glyclase/AP_lyase"/>
</dbReference>
<dbReference type="GO" id="GO:0140078">
    <property type="term" value="F:class I DNA-(apurinic or apyrimidinic site) endonuclease activity"/>
    <property type="evidence" value="ECO:0007669"/>
    <property type="project" value="UniProtKB-EC"/>
</dbReference>
<dbReference type="AlphaFoldDB" id="A0A6C7E821"/>
<dbReference type="PANTHER" id="PTHR22993">
    <property type="entry name" value="FORMAMIDOPYRIMIDINE-DNA GLYCOSYLASE"/>
    <property type="match status" value="1"/>
</dbReference>
<evidence type="ECO:0000313" key="18">
    <source>
        <dbReference type="EMBL" id="BAN02182.1"/>
    </source>
</evidence>
<dbReference type="Gene3D" id="3.20.190.10">
    <property type="entry name" value="MutM-like, N-terminal"/>
    <property type="match status" value="1"/>
</dbReference>
<evidence type="ECO:0000313" key="19">
    <source>
        <dbReference type="Proteomes" id="UP000011863"/>
    </source>
</evidence>
<sequence length="278" mass="30672">MPELPEVETVRRGLDRHARGRRIERVEVGRERVVRRTSREALVDGLTNTRIERTDRRGKYLLLPLDSGDVAMIHLRMSGQVLIADGGAARPAHTHVVMHLDNDSELWFVDPRTFGEVVVFAPDRVDVELPELAKLGIDPIAEPFAKAQLSAIVRSTARALKPLLLDQHKIAGIGNIYADEILHAARLRPDRPANTLDARAITRLHLAIVDVLSAAIAAGGSTLGDAQYVDLMGEGGSYQDDHRVYARGGERCLTCGRGWIRRTVSGGRGTHYCPVCQY</sequence>
<evidence type="ECO:0000259" key="17">
    <source>
        <dbReference type="PROSITE" id="PS51068"/>
    </source>
</evidence>
<dbReference type="InterPro" id="IPR035937">
    <property type="entry name" value="FPG_N"/>
</dbReference>
<keyword evidence="10 15" id="KW-0234">DNA repair</keyword>
<evidence type="ECO:0000256" key="12">
    <source>
        <dbReference type="ARBA" id="ARBA00023268"/>
    </source>
</evidence>
<keyword evidence="5 15" id="KW-0227">DNA damage</keyword>
<dbReference type="SUPFAM" id="SSF57716">
    <property type="entry name" value="Glucocorticoid receptor-like (DNA-binding domain)"/>
    <property type="match status" value="1"/>
</dbReference>
<comment type="catalytic activity">
    <reaction evidence="1 15">
        <text>Hydrolysis of DNA containing ring-opened 7-methylguanine residues, releasing 2,6-diamino-4-hydroxy-5-(N-methyl)formamidopyrimidine.</text>
        <dbReference type="EC" id="3.2.2.23"/>
    </reaction>
</comment>
<feature type="domain" description="Formamidopyrimidine-DNA glycosylase catalytic" evidence="17">
    <location>
        <begin position="2"/>
        <end position="115"/>
    </location>
</feature>
<evidence type="ECO:0000256" key="13">
    <source>
        <dbReference type="ARBA" id="ARBA00023295"/>
    </source>
</evidence>
<feature type="active site" description="Proton donor; for beta-elimination activity" evidence="15">
    <location>
        <position position="59"/>
    </location>
</feature>
<keyword evidence="13 15" id="KW-0326">Glycosidase</keyword>
<comment type="catalytic activity">
    <reaction evidence="14 15">
        <text>2'-deoxyribonucleotide-(2'-deoxyribose 5'-phosphate)-2'-deoxyribonucleotide-DNA = a 3'-end 2'-deoxyribonucleotide-(2,3-dehydro-2,3-deoxyribose 5'-phosphate)-DNA + a 5'-end 5'-phospho-2'-deoxyribonucleoside-DNA + H(+)</text>
        <dbReference type="Rhea" id="RHEA:66592"/>
        <dbReference type="Rhea" id="RHEA-COMP:13180"/>
        <dbReference type="Rhea" id="RHEA-COMP:16897"/>
        <dbReference type="Rhea" id="RHEA-COMP:17067"/>
        <dbReference type="ChEBI" id="CHEBI:15378"/>
        <dbReference type="ChEBI" id="CHEBI:136412"/>
        <dbReference type="ChEBI" id="CHEBI:157695"/>
        <dbReference type="ChEBI" id="CHEBI:167181"/>
        <dbReference type="EC" id="4.2.99.18"/>
    </reaction>
</comment>
<dbReference type="GO" id="GO:0006979">
    <property type="term" value="P:response to oxidative stress"/>
    <property type="evidence" value="ECO:0007669"/>
    <property type="project" value="UniProtKB-ARBA"/>
</dbReference>
<dbReference type="GO" id="GO:0034039">
    <property type="term" value="F:8-oxo-7,8-dihydroguanine DNA N-glycosylase activity"/>
    <property type="evidence" value="ECO:0007669"/>
    <property type="project" value="TreeGrafter"/>
</dbReference>
<dbReference type="Pfam" id="PF01149">
    <property type="entry name" value="Fapy_DNA_glyco"/>
    <property type="match status" value="1"/>
</dbReference>
<keyword evidence="19" id="KW-1185">Reference proteome</keyword>
<dbReference type="EMBL" id="AP012057">
    <property type="protein sequence ID" value="BAN02182.1"/>
    <property type="molecule type" value="Genomic_DNA"/>
</dbReference>
<evidence type="ECO:0000256" key="9">
    <source>
        <dbReference type="ARBA" id="ARBA00023125"/>
    </source>
</evidence>
<dbReference type="Proteomes" id="UP000011863">
    <property type="component" value="Chromosome"/>
</dbReference>
<keyword evidence="12 15" id="KW-0511">Multifunctional enzyme</keyword>
<evidence type="ECO:0000256" key="5">
    <source>
        <dbReference type="ARBA" id="ARBA00022763"/>
    </source>
</evidence>
<dbReference type="GO" id="GO:0003690">
    <property type="term" value="F:double-stranded DNA binding"/>
    <property type="evidence" value="ECO:0007669"/>
    <property type="project" value="UniProtKB-ARBA"/>
</dbReference>
<evidence type="ECO:0000259" key="16">
    <source>
        <dbReference type="PROSITE" id="PS51066"/>
    </source>
</evidence>